<proteinExistence type="predicted"/>
<feature type="domain" description="Cytochrome c" evidence="6">
    <location>
        <begin position="109"/>
        <end position="196"/>
    </location>
</feature>
<dbReference type="GO" id="GO:0009055">
    <property type="term" value="F:electron transfer activity"/>
    <property type="evidence" value="ECO:0007669"/>
    <property type="project" value="InterPro"/>
</dbReference>
<feature type="chain" id="PRO_5011442618" evidence="5">
    <location>
        <begin position="26"/>
        <end position="212"/>
    </location>
</feature>
<evidence type="ECO:0000313" key="8">
    <source>
        <dbReference type="Proteomes" id="UP000199537"/>
    </source>
</evidence>
<feature type="signal peptide" evidence="5">
    <location>
        <begin position="1"/>
        <end position="25"/>
    </location>
</feature>
<dbReference type="PROSITE" id="PS51007">
    <property type="entry name" value="CYTC"/>
    <property type="match status" value="1"/>
</dbReference>
<evidence type="ECO:0000313" key="7">
    <source>
        <dbReference type="EMBL" id="SFV32363.1"/>
    </source>
</evidence>
<dbReference type="OrthoDB" id="9796771at2"/>
<dbReference type="InterPro" id="IPR009056">
    <property type="entry name" value="Cyt_c-like_dom"/>
</dbReference>
<dbReference type="GO" id="GO:0046872">
    <property type="term" value="F:metal ion binding"/>
    <property type="evidence" value="ECO:0007669"/>
    <property type="project" value="UniProtKB-KW"/>
</dbReference>
<dbReference type="AlphaFoldDB" id="A0A1I7NCT1"/>
<dbReference type="SUPFAM" id="SSF46626">
    <property type="entry name" value="Cytochrome c"/>
    <property type="match status" value="1"/>
</dbReference>
<dbReference type="PANTHER" id="PTHR40394">
    <property type="entry name" value="LIPOPROTEIN-RELATED"/>
    <property type="match status" value="1"/>
</dbReference>
<keyword evidence="8" id="KW-1185">Reference proteome</keyword>
<dbReference type="GO" id="GO:0020037">
    <property type="term" value="F:heme binding"/>
    <property type="evidence" value="ECO:0007669"/>
    <property type="project" value="InterPro"/>
</dbReference>
<dbReference type="Pfam" id="PF13442">
    <property type="entry name" value="Cytochrome_CBB3"/>
    <property type="match status" value="1"/>
</dbReference>
<evidence type="ECO:0000259" key="6">
    <source>
        <dbReference type="PROSITE" id="PS51007"/>
    </source>
</evidence>
<evidence type="ECO:0000256" key="1">
    <source>
        <dbReference type="ARBA" id="ARBA00022617"/>
    </source>
</evidence>
<evidence type="ECO:0000256" key="4">
    <source>
        <dbReference type="PROSITE-ProRule" id="PRU00433"/>
    </source>
</evidence>
<keyword evidence="1 4" id="KW-0349">Heme</keyword>
<dbReference type="Proteomes" id="UP000199537">
    <property type="component" value="Unassembled WGS sequence"/>
</dbReference>
<dbReference type="PANTHER" id="PTHR40394:SF2">
    <property type="entry name" value="QUINOL:CYTOCHROME C OXIDOREDUCTASE MEMBRANE PROTEIN"/>
    <property type="match status" value="1"/>
</dbReference>
<name>A0A1I7NCT1_9BACT</name>
<keyword evidence="2 4" id="KW-0479">Metal-binding</keyword>
<accession>A0A1I7NCT1</accession>
<organism evidence="7 8">
    <name type="scientific">Thermoflavifilum thermophilum</name>
    <dbReference type="NCBI Taxonomy" id="1393122"/>
    <lineage>
        <taxon>Bacteria</taxon>
        <taxon>Pseudomonadati</taxon>
        <taxon>Bacteroidota</taxon>
        <taxon>Chitinophagia</taxon>
        <taxon>Chitinophagales</taxon>
        <taxon>Chitinophagaceae</taxon>
        <taxon>Thermoflavifilum</taxon>
    </lineage>
</organism>
<dbReference type="STRING" id="1393122.SAMN05660895_1321"/>
<gene>
    <name evidence="7" type="ORF">SAMN05660895_1321</name>
</gene>
<dbReference type="Gene3D" id="1.10.760.10">
    <property type="entry name" value="Cytochrome c-like domain"/>
    <property type="match status" value="1"/>
</dbReference>
<dbReference type="PROSITE" id="PS51257">
    <property type="entry name" value="PROKAR_LIPOPROTEIN"/>
    <property type="match status" value="1"/>
</dbReference>
<dbReference type="InterPro" id="IPR036909">
    <property type="entry name" value="Cyt_c-like_dom_sf"/>
</dbReference>
<reference evidence="8" key="1">
    <citation type="submission" date="2016-10" db="EMBL/GenBank/DDBJ databases">
        <authorList>
            <person name="Varghese N."/>
            <person name="Submissions S."/>
        </authorList>
    </citation>
    <scope>NUCLEOTIDE SEQUENCE [LARGE SCALE GENOMIC DNA]</scope>
    <source>
        <strain evidence="8">DSM 14807</strain>
    </source>
</reference>
<keyword evidence="3 4" id="KW-0408">Iron</keyword>
<protein>
    <submittedName>
        <fullName evidence="7">Cytochrome C oxidase, cbb3-type, subunit III</fullName>
    </submittedName>
</protein>
<evidence type="ECO:0000256" key="3">
    <source>
        <dbReference type="ARBA" id="ARBA00023004"/>
    </source>
</evidence>
<keyword evidence="5" id="KW-0732">Signal</keyword>
<evidence type="ECO:0000256" key="2">
    <source>
        <dbReference type="ARBA" id="ARBA00022723"/>
    </source>
</evidence>
<dbReference type="EMBL" id="FPCJ01000001">
    <property type="protein sequence ID" value="SFV32363.1"/>
    <property type="molecule type" value="Genomic_DNA"/>
</dbReference>
<evidence type="ECO:0000256" key="5">
    <source>
        <dbReference type="SAM" id="SignalP"/>
    </source>
</evidence>
<sequence length="212" mass="23471">MFLNMRKQYVLIGLSAGMLSLALFACHAGRNNPGRIYAPDMYYSRAYNSYSVNLVYADSMSSRLPVPGTVPRGHTVNAHELLPFNLPQSDSAYAVSGQVKNPLPVITQATLEEGQRLFNIYCAICHGEQLDGQGPLYKSGKFPVQPANFHLPQYLNMPEGTMFYSVTYGKNLMGSYASQLSERQRWEVIAYIKSVQAKDLAKGTDSTAVAKK</sequence>